<dbReference type="PROSITE" id="PS00012">
    <property type="entry name" value="PHOSPHOPANTETHEINE"/>
    <property type="match status" value="1"/>
</dbReference>
<keyword evidence="3" id="KW-0560">Oxidoreductase</keyword>
<evidence type="ECO:0000256" key="2">
    <source>
        <dbReference type="ARBA" id="ARBA00022553"/>
    </source>
</evidence>
<keyword evidence="2" id="KW-0597">Phosphoprotein</keyword>
<evidence type="ECO:0000313" key="6">
    <source>
        <dbReference type="EMBL" id="QIS04241.1"/>
    </source>
</evidence>
<dbReference type="InterPro" id="IPR050766">
    <property type="entry name" value="Bact_Lucif_Oxidored"/>
</dbReference>
<dbReference type="RefSeq" id="WP_167463360.1">
    <property type="nucleotide sequence ID" value="NZ_CP046171.1"/>
</dbReference>
<dbReference type="InterPro" id="IPR009081">
    <property type="entry name" value="PP-bd_ACP"/>
</dbReference>
<keyword evidence="4" id="KW-0503">Monooxygenase</keyword>
<dbReference type="PANTHER" id="PTHR30137:SF8">
    <property type="entry name" value="BLR5498 PROTEIN"/>
    <property type="match status" value="1"/>
</dbReference>
<reference evidence="6 7" key="1">
    <citation type="journal article" date="2019" name="ACS Chem. Biol.">
        <title>Identification and Mobilization of a Cryptic Antibiotic Biosynthesis Gene Locus from a Human-Pathogenic Nocardia Isolate.</title>
        <authorList>
            <person name="Herisse M."/>
            <person name="Ishida K."/>
            <person name="Porter J.L."/>
            <person name="Howden B."/>
            <person name="Hertweck C."/>
            <person name="Stinear T.P."/>
            <person name="Pidot S.J."/>
        </authorList>
    </citation>
    <scope>NUCLEOTIDE SEQUENCE [LARGE SCALE GENOMIC DNA]</scope>
    <source>
        <strain evidence="6 7">AUSMDU00024985</strain>
    </source>
</reference>
<dbReference type="InterPro" id="IPR036736">
    <property type="entry name" value="ACP-like_sf"/>
</dbReference>
<evidence type="ECO:0000256" key="1">
    <source>
        <dbReference type="ARBA" id="ARBA00022450"/>
    </source>
</evidence>
<dbReference type="Pfam" id="PF00296">
    <property type="entry name" value="Bac_luciferase"/>
    <property type="match status" value="1"/>
</dbReference>
<dbReference type="GO" id="GO:0005829">
    <property type="term" value="C:cytosol"/>
    <property type="evidence" value="ECO:0007669"/>
    <property type="project" value="TreeGrafter"/>
</dbReference>
<feature type="domain" description="Carrier" evidence="5">
    <location>
        <begin position="5"/>
        <end position="80"/>
    </location>
</feature>
<evidence type="ECO:0000256" key="3">
    <source>
        <dbReference type="ARBA" id="ARBA00023002"/>
    </source>
</evidence>
<accession>A0A6G9XTF9</accession>
<gene>
    <name evidence="6" type="ORF">F5X71_19590</name>
</gene>
<dbReference type="Gene3D" id="3.20.20.30">
    <property type="entry name" value="Luciferase-like domain"/>
    <property type="match status" value="1"/>
</dbReference>
<dbReference type="NCBIfam" id="TIGR04020">
    <property type="entry name" value="seco_metab_LLM"/>
    <property type="match status" value="1"/>
</dbReference>
<protein>
    <submittedName>
        <fullName evidence="6">LLM class flavin-dependent oxidoreductase</fullName>
    </submittedName>
</protein>
<dbReference type="InterPro" id="IPR036661">
    <property type="entry name" value="Luciferase-like_sf"/>
</dbReference>
<dbReference type="InterPro" id="IPR011251">
    <property type="entry name" value="Luciferase-like_dom"/>
</dbReference>
<dbReference type="GO" id="GO:0016705">
    <property type="term" value="F:oxidoreductase activity, acting on paired donors, with incorporation or reduction of molecular oxygen"/>
    <property type="evidence" value="ECO:0007669"/>
    <property type="project" value="InterPro"/>
</dbReference>
<evidence type="ECO:0000313" key="7">
    <source>
        <dbReference type="Proteomes" id="UP000501705"/>
    </source>
</evidence>
<organism evidence="6 7">
    <name type="scientific">Nocardia brasiliensis</name>
    <dbReference type="NCBI Taxonomy" id="37326"/>
    <lineage>
        <taxon>Bacteria</taxon>
        <taxon>Bacillati</taxon>
        <taxon>Actinomycetota</taxon>
        <taxon>Actinomycetes</taxon>
        <taxon>Mycobacteriales</taxon>
        <taxon>Nocardiaceae</taxon>
        <taxon>Nocardia</taxon>
    </lineage>
</organism>
<dbReference type="InterPro" id="IPR024011">
    <property type="entry name" value="Biosynth_lucif-like_mOase_dom"/>
</dbReference>
<dbReference type="EMBL" id="CP046171">
    <property type="protein sequence ID" value="QIS04241.1"/>
    <property type="molecule type" value="Genomic_DNA"/>
</dbReference>
<dbReference type="GO" id="GO:0004497">
    <property type="term" value="F:monooxygenase activity"/>
    <property type="evidence" value="ECO:0007669"/>
    <property type="project" value="UniProtKB-KW"/>
</dbReference>
<evidence type="ECO:0000259" key="5">
    <source>
        <dbReference type="PROSITE" id="PS50075"/>
    </source>
</evidence>
<dbReference type="InterPro" id="IPR006162">
    <property type="entry name" value="Ppantetheine_attach_site"/>
</dbReference>
<sequence>MTEPQGDADPTTFFLGWARQRLGLEQPDPRTPLTALGLDSIKAAELLTILEDRYGVEVSAEDIYGDMCIADLVAQVVEHGDAGACAGAVATAVATSVPECRVSAAIEFGLFFFASDAQHRSAQRYQLLLDSARFADTHGFSSIWLPERHFHKFGGLYPNPAVLAAALAPITDRVRLRAGSVVLPLHNPVRVAEDWSVVDNLSDGRVDVAFATGWNPDDFVLAPDHYRDRVDVMRSGIQTVRQLWRGESIALLNGVGESRSVRIFPTPIQPDLTTWVTCSGGVQRFEMAGELGANVLTALLFQDVDELADKITAYRKARARHGHDAAGGRVTVMLHTFVGDDDAIVRETVHGPFKNYLADSVDLWRRGAQALDELDDRTRDKVLDFAFERYYRTNGLFGTPETALPMVERLYRAGADEIACLIDFGVAESSVRTGLESLATLAHHARSL</sequence>
<dbReference type="SUPFAM" id="SSF47336">
    <property type="entry name" value="ACP-like"/>
    <property type="match status" value="1"/>
</dbReference>
<dbReference type="PANTHER" id="PTHR30137">
    <property type="entry name" value="LUCIFERASE-LIKE MONOOXYGENASE"/>
    <property type="match status" value="1"/>
</dbReference>
<dbReference type="GO" id="GO:0031177">
    <property type="term" value="F:phosphopantetheine binding"/>
    <property type="evidence" value="ECO:0007669"/>
    <property type="project" value="InterPro"/>
</dbReference>
<dbReference type="SMART" id="SM00823">
    <property type="entry name" value="PKS_PP"/>
    <property type="match status" value="1"/>
</dbReference>
<proteinExistence type="predicted"/>
<keyword evidence="1" id="KW-0596">Phosphopantetheine</keyword>
<dbReference type="Pfam" id="PF00550">
    <property type="entry name" value="PP-binding"/>
    <property type="match status" value="1"/>
</dbReference>
<dbReference type="InterPro" id="IPR020806">
    <property type="entry name" value="PKS_PP-bd"/>
</dbReference>
<evidence type="ECO:0000256" key="4">
    <source>
        <dbReference type="ARBA" id="ARBA00023033"/>
    </source>
</evidence>
<dbReference type="PROSITE" id="PS50075">
    <property type="entry name" value="CARRIER"/>
    <property type="match status" value="1"/>
</dbReference>
<dbReference type="Proteomes" id="UP000501705">
    <property type="component" value="Chromosome"/>
</dbReference>
<dbReference type="AlphaFoldDB" id="A0A6G9XTF9"/>
<dbReference type="SUPFAM" id="SSF51679">
    <property type="entry name" value="Bacterial luciferase-like"/>
    <property type="match status" value="1"/>
</dbReference>
<dbReference type="Gene3D" id="1.10.1200.10">
    <property type="entry name" value="ACP-like"/>
    <property type="match status" value="1"/>
</dbReference>
<name>A0A6G9XTF9_NOCBR</name>